<dbReference type="Pfam" id="PF17039">
    <property type="entry name" value="Glyco_tran_10_N"/>
    <property type="match status" value="1"/>
</dbReference>
<dbReference type="InterPro" id="IPR031481">
    <property type="entry name" value="Glyco_tran_10_N"/>
</dbReference>
<keyword evidence="4 12" id="KW-0328">Glycosyltransferase</keyword>
<dbReference type="Gene3D" id="3.40.50.11660">
    <property type="entry name" value="Glycosyl transferase family 10, C-terminal domain"/>
    <property type="match status" value="1"/>
</dbReference>
<evidence type="ECO:0000256" key="1">
    <source>
        <dbReference type="ARBA" id="ARBA00004447"/>
    </source>
</evidence>
<keyword evidence="6 12" id="KW-0812">Transmembrane</keyword>
<dbReference type="UniPathway" id="UPA00378"/>
<dbReference type="EC" id="2.4.1.-" evidence="12"/>
<evidence type="ECO:0000256" key="7">
    <source>
        <dbReference type="ARBA" id="ARBA00022968"/>
    </source>
</evidence>
<dbReference type="Proteomes" id="UP000504634">
    <property type="component" value="Unplaced"/>
</dbReference>
<evidence type="ECO:0000256" key="12">
    <source>
        <dbReference type="RuleBase" id="RU003832"/>
    </source>
</evidence>
<organism evidence="15 16">
    <name type="scientific">Drosophila lebanonensis</name>
    <name type="common">Fruit fly</name>
    <name type="synonym">Scaptodrosophila lebanonensis</name>
    <dbReference type="NCBI Taxonomy" id="7225"/>
    <lineage>
        <taxon>Eukaryota</taxon>
        <taxon>Metazoa</taxon>
        <taxon>Ecdysozoa</taxon>
        <taxon>Arthropoda</taxon>
        <taxon>Hexapoda</taxon>
        <taxon>Insecta</taxon>
        <taxon>Pterygota</taxon>
        <taxon>Neoptera</taxon>
        <taxon>Endopterygota</taxon>
        <taxon>Diptera</taxon>
        <taxon>Brachycera</taxon>
        <taxon>Muscomorpha</taxon>
        <taxon>Ephydroidea</taxon>
        <taxon>Drosophilidae</taxon>
        <taxon>Scaptodrosophila</taxon>
    </lineage>
</organism>
<gene>
    <name evidence="16" type="primary">LOC115628939</name>
</gene>
<protein>
    <recommendedName>
        <fullName evidence="12">Fucosyltransferase</fullName>
        <ecNumber evidence="12">2.4.1.-</ecNumber>
    </recommendedName>
</protein>
<dbReference type="FunFam" id="3.40.50.11660:FF:000006">
    <property type="entry name" value="Alpha-(1,3)-fucosyltransferase C"/>
    <property type="match status" value="1"/>
</dbReference>
<evidence type="ECO:0000256" key="2">
    <source>
        <dbReference type="ARBA" id="ARBA00004922"/>
    </source>
</evidence>
<comment type="pathway">
    <text evidence="2">Protein modification; protein glycosylation.</text>
</comment>
<dbReference type="SUPFAM" id="SSF53756">
    <property type="entry name" value="UDP-Glycosyltransferase/glycogen phosphorylase"/>
    <property type="match status" value="1"/>
</dbReference>
<dbReference type="PANTHER" id="PTHR48438">
    <property type="entry name" value="ALPHA-(1,3)-FUCOSYLTRANSFERASE C-RELATED"/>
    <property type="match status" value="1"/>
</dbReference>
<dbReference type="GeneID" id="115628939"/>
<evidence type="ECO:0000256" key="9">
    <source>
        <dbReference type="ARBA" id="ARBA00023034"/>
    </source>
</evidence>
<dbReference type="GO" id="GO:0032580">
    <property type="term" value="C:Golgi cisterna membrane"/>
    <property type="evidence" value="ECO:0007669"/>
    <property type="project" value="UniProtKB-SubCell"/>
</dbReference>
<dbReference type="InterPro" id="IPR038577">
    <property type="entry name" value="GT10-like_C_sf"/>
</dbReference>
<evidence type="ECO:0000259" key="14">
    <source>
        <dbReference type="Pfam" id="PF17039"/>
    </source>
</evidence>
<dbReference type="GO" id="GO:0008417">
    <property type="term" value="F:fucosyltransferase activity"/>
    <property type="evidence" value="ECO:0007669"/>
    <property type="project" value="InterPro"/>
</dbReference>
<dbReference type="PANTHER" id="PTHR48438:SF1">
    <property type="entry name" value="ALPHA-(1,3)-FUCOSYLTRANSFERASE C-RELATED"/>
    <property type="match status" value="1"/>
</dbReference>
<evidence type="ECO:0000313" key="15">
    <source>
        <dbReference type="Proteomes" id="UP000504634"/>
    </source>
</evidence>
<proteinExistence type="inferred from homology"/>
<feature type="domain" description="Fucosyltransferase N-terminal" evidence="14">
    <location>
        <begin position="93"/>
        <end position="210"/>
    </location>
</feature>
<dbReference type="OrthoDB" id="427096at2759"/>
<evidence type="ECO:0000313" key="16">
    <source>
        <dbReference type="RefSeq" id="XP_030381072.1"/>
    </source>
</evidence>
<evidence type="ECO:0000256" key="4">
    <source>
        <dbReference type="ARBA" id="ARBA00022676"/>
    </source>
</evidence>
<dbReference type="InterPro" id="IPR001503">
    <property type="entry name" value="Glyco_trans_10"/>
</dbReference>
<dbReference type="Pfam" id="PF00852">
    <property type="entry name" value="Glyco_transf_10"/>
    <property type="match status" value="1"/>
</dbReference>
<evidence type="ECO:0000256" key="8">
    <source>
        <dbReference type="ARBA" id="ARBA00022989"/>
    </source>
</evidence>
<evidence type="ECO:0000256" key="6">
    <source>
        <dbReference type="ARBA" id="ARBA00022692"/>
    </source>
</evidence>
<comment type="subcellular location">
    <subcellularLocation>
        <location evidence="1 12">Golgi apparatus</location>
        <location evidence="1 12">Golgi stack membrane</location>
        <topology evidence="1 12">Single-pass type II membrane protein</topology>
    </subcellularLocation>
</comment>
<name>A0A6J2U1Q3_DROLE</name>
<evidence type="ECO:0000256" key="11">
    <source>
        <dbReference type="ARBA" id="ARBA00023180"/>
    </source>
</evidence>
<feature type="domain" description="Fucosyltransferase C-terminal" evidence="13">
    <location>
        <begin position="248"/>
        <end position="421"/>
    </location>
</feature>
<evidence type="ECO:0000259" key="13">
    <source>
        <dbReference type="Pfam" id="PF00852"/>
    </source>
</evidence>
<sequence length="434" mass="50722">MAFETIEEKLSNRKQTMCYLVDNKTNVLELENHKTKIQRARLNQRPLVGALLLLLCFGVFLCLRCLSNTPLVNQYGILRATIAESKIEDSNIRSILLWTSFFGDERWKLSKDTLEPEQFRDLLHCPIHQCLISNRRDLLPSIEDYDAIVFHVAEPFSLLHSVPARRKAHQAYVFALMEPPGETKHRLSDERFFYNLTMTYRLDSDIVWPYSELVEMDTGTLVAPTAEPHWRTPPANWHDAAAWRLWLGKTKMAAWFVSHCDTLSQREGLVAALQQQQIAVDIFGKCGPLSCELGDAHCGDMLDTDYKFYFAFENSLCTDYVTEKLYRALQHYVIPVVFGGANYTRFLPPYSYIDAENFKSVDDLARHLQLVANDGREYVRYFWWRRYYQLTYISPFCALCAHLHSPGARYRTQFYDNIEAWWLNSCRFHTNIRF</sequence>
<dbReference type="InterPro" id="IPR055270">
    <property type="entry name" value="Glyco_tran_10_C"/>
</dbReference>
<evidence type="ECO:0000256" key="5">
    <source>
        <dbReference type="ARBA" id="ARBA00022679"/>
    </source>
</evidence>
<dbReference type="RefSeq" id="XP_030381072.1">
    <property type="nucleotide sequence ID" value="XM_030525212.1"/>
</dbReference>
<keyword evidence="8 12" id="KW-1133">Transmembrane helix</keyword>
<reference evidence="16" key="1">
    <citation type="submission" date="2025-08" db="UniProtKB">
        <authorList>
            <consortium name="RefSeq"/>
        </authorList>
    </citation>
    <scope>IDENTIFICATION</scope>
    <source>
        <strain evidence="16">11010-0011.00</strain>
        <tissue evidence="16">Whole body</tissue>
    </source>
</reference>
<keyword evidence="10 12" id="KW-0472">Membrane</keyword>
<evidence type="ECO:0000256" key="10">
    <source>
        <dbReference type="ARBA" id="ARBA00023136"/>
    </source>
</evidence>
<keyword evidence="11" id="KW-0325">Glycoprotein</keyword>
<evidence type="ECO:0000256" key="3">
    <source>
        <dbReference type="ARBA" id="ARBA00008919"/>
    </source>
</evidence>
<keyword evidence="5 12" id="KW-0808">Transferase</keyword>
<dbReference type="AlphaFoldDB" id="A0A6J2U1Q3"/>
<comment type="similarity">
    <text evidence="3 12">Belongs to the glycosyltransferase 10 family.</text>
</comment>
<accession>A0A6J2U1Q3</accession>
<keyword evidence="7" id="KW-0735">Signal-anchor</keyword>
<feature type="transmembrane region" description="Helical" evidence="12">
    <location>
        <begin position="46"/>
        <end position="66"/>
    </location>
</feature>
<keyword evidence="15" id="KW-1185">Reference proteome</keyword>
<keyword evidence="9 12" id="KW-0333">Golgi apparatus</keyword>